<reference evidence="3 5" key="1">
    <citation type="submission" date="2016-08" db="EMBL/GenBank/DDBJ databases">
        <title>Characterization of Isolates of Eisenbergiella tayi Derived from Blood Cultures, Using Whole Genome Sequencing.</title>
        <authorList>
            <person name="Bernier A.-M."/>
            <person name="Burdz T."/>
            <person name="Wiebe D."/>
            <person name="Bernard K."/>
        </authorList>
    </citation>
    <scope>NUCLEOTIDE SEQUENCE [LARGE SCALE GENOMIC DNA]</scope>
    <source>
        <strain evidence="3 5">NML120146</strain>
    </source>
</reference>
<evidence type="ECO:0000313" key="4">
    <source>
        <dbReference type="Proteomes" id="UP000094271"/>
    </source>
</evidence>
<feature type="transmembrane region" description="Helical" evidence="1">
    <location>
        <begin position="12"/>
        <end position="32"/>
    </location>
</feature>
<dbReference type="Proteomes" id="UP000094271">
    <property type="component" value="Unassembled WGS sequence"/>
</dbReference>
<reference evidence="2 4" key="2">
    <citation type="submission" date="2016-08" db="EMBL/GenBank/DDBJ databases">
        <authorList>
            <person name="Seilhamer J.J."/>
        </authorList>
    </citation>
    <scope>NUCLEOTIDE SEQUENCE [LARGE SCALE GENOMIC DNA]</scope>
    <source>
        <strain evidence="2 4">NML150140-1</strain>
    </source>
</reference>
<proteinExistence type="predicted"/>
<dbReference type="EMBL" id="MEHD01000019">
    <property type="protein sequence ID" value="ODR58636.1"/>
    <property type="molecule type" value="Genomic_DNA"/>
</dbReference>
<keyword evidence="5" id="KW-1185">Reference proteome</keyword>
<name>A0A1E3UKY3_9FIRM</name>
<accession>A0A1E3UKY3</accession>
<evidence type="ECO:0000313" key="5">
    <source>
        <dbReference type="Proteomes" id="UP000094869"/>
    </source>
</evidence>
<gene>
    <name evidence="2" type="ORF">BEI59_07205</name>
    <name evidence="3" type="ORF">BEI63_09050</name>
</gene>
<dbReference type="AlphaFoldDB" id="A0A1E3UKY3"/>
<keyword evidence="1" id="KW-0812">Transmembrane</keyword>
<keyword evidence="1" id="KW-0472">Membrane</keyword>
<dbReference type="EMBL" id="MEHA01000004">
    <property type="protein sequence ID" value="ODR53473.1"/>
    <property type="molecule type" value="Genomic_DNA"/>
</dbReference>
<keyword evidence="1" id="KW-1133">Transmembrane helix</keyword>
<dbReference type="Proteomes" id="UP000094869">
    <property type="component" value="Unassembled WGS sequence"/>
</dbReference>
<evidence type="ECO:0000256" key="1">
    <source>
        <dbReference type="SAM" id="Phobius"/>
    </source>
</evidence>
<sequence>MPRKCCFLYNRICLYLQVKCVFYAGDAVFILIQNCWFPYDVKYASINWLLILSVEFQENLS</sequence>
<protein>
    <submittedName>
        <fullName evidence="2">Uncharacterized protein</fullName>
    </submittedName>
</protein>
<evidence type="ECO:0000313" key="3">
    <source>
        <dbReference type="EMBL" id="ODR58636.1"/>
    </source>
</evidence>
<organism evidence="2 4">
    <name type="scientific">Eisenbergiella tayi</name>
    <dbReference type="NCBI Taxonomy" id="1432052"/>
    <lineage>
        <taxon>Bacteria</taxon>
        <taxon>Bacillati</taxon>
        <taxon>Bacillota</taxon>
        <taxon>Clostridia</taxon>
        <taxon>Lachnospirales</taxon>
        <taxon>Lachnospiraceae</taxon>
        <taxon>Eisenbergiella</taxon>
    </lineage>
</organism>
<comment type="caution">
    <text evidence="2">The sequence shown here is derived from an EMBL/GenBank/DDBJ whole genome shotgun (WGS) entry which is preliminary data.</text>
</comment>
<evidence type="ECO:0000313" key="2">
    <source>
        <dbReference type="EMBL" id="ODR53473.1"/>
    </source>
</evidence>